<reference evidence="1" key="1">
    <citation type="journal article" date="2022" name="Int. J. Mol. Sci.">
        <title>Draft Genome of Tanacetum Coccineum: Genomic Comparison of Closely Related Tanacetum-Family Plants.</title>
        <authorList>
            <person name="Yamashiro T."/>
            <person name="Shiraishi A."/>
            <person name="Nakayama K."/>
            <person name="Satake H."/>
        </authorList>
    </citation>
    <scope>NUCLEOTIDE SEQUENCE</scope>
</reference>
<evidence type="ECO:0000313" key="1">
    <source>
        <dbReference type="EMBL" id="GJS62646.1"/>
    </source>
</evidence>
<organism evidence="1 2">
    <name type="scientific">Tanacetum coccineum</name>
    <dbReference type="NCBI Taxonomy" id="301880"/>
    <lineage>
        <taxon>Eukaryota</taxon>
        <taxon>Viridiplantae</taxon>
        <taxon>Streptophyta</taxon>
        <taxon>Embryophyta</taxon>
        <taxon>Tracheophyta</taxon>
        <taxon>Spermatophyta</taxon>
        <taxon>Magnoliopsida</taxon>
        <taxon>eudicotyledons</taxon>
        <taxon>Gunneridae</taxon>
        <taxon>Pentapetalae</taxon>
        <taxon>asterids</taxon>
        <taxon>campanulids</taxon>
        <taxon>Asterales</taxon>
        <taxon>Asteraceae</taxon>
        <taxon>Asteroideae</taxon>
        <taxon>Anthemideae</taxon>
        <taxon>Anthemidinae</taxon>
        <taxon>Tanacetum</taxon>
    </lineage>
</organism>
<protein>
    <recommendedName>
        <fullName evidence="3">Reverse transcriptase domain-containing protein</fullName>
    </recommendedName>
</protein>
<dbReference type="SUPFAM" id="SSF56672">
    <property type="entry name" value="DNA/RNA polymerases"/>
    <property type="match status" value="1"/>
</dbReference>
<dbReference type="InterPro" id="IPR043128">
    <property type="entry name" value="Rev_trsase/Diguanyl_cyclase"/>
</dbReference>
<gene>
    <name evidence="1" type="ORF">Tco_0657430</name>
</gene>
<dbReference type="InterPro" id="IPR053134">
    <property type="entry name" value="RNA-dir_DNA_polymerase"/>
</dbReference>
<dbReference type="Proteomes" id="UP001151760">
    <property type="component" value="Unassembled WGS sequence"/>
</dbReference>
<name>A0ABQ4XBR9_9ASTR</name>
<dbReference type="InterPro" id="IPR043502">
    <property type="entry name" value="DNA/RNA_pol_sf"/>
</dbReference>
<dbReference type="PANTHER" id="PTHR24559">
    <property type="entry name" value="TRANSPOSON TY3-I GAG-POL POLYPROTEIN"/>
    <property type="match status" value="1"/>
</dbReference>
<evidence type="ECO:0008006" key="3">
    <source>
        <dbReference type="Google" id="ProtNLM"/>
    </source>
</evidence>
<dbReference type="PANTHER" id="PTHR24559:SF427">
    <property type="entry name" value="RNA-DIRECTED DNA POLYMERASE"/>
    <property type="match status" value="1"/>
</dbReference>
<proteinExistence type="predicted"/>
<dbReference type="Gene3D" id="3.30.70.270">
    <property type="match status" value="1"/>
</dbReference>
<keyword evidence="2" id="KW-1185">Reference proteome</keyword>
<dbReference type="Gene3D" id="3.10.10.10">
    <property type="entry name" value="HIV Type 1 Reverse Transcriptase, subunit A, domain 1"/>
    <property type="match status" value="1"/>
</dbReference>
<reference evidence="1" key="2">
    <citation type="submission" date="2022-01" db="EMBL/GenBank/DDBJ databases">
        <authorList>
            <person name="Yamashiro T."/>
            <person name="Shiraishi A."/>
            <person name="Satake H."/>
            <person name="Nakayama K."/>
        </authorList>
    </citation>
    <scope>NUCLEOTIDE SEQUENCE</scope>
</reference>
<accession>A0ABQ4XBR9</accession>
<dbReference type="EMBL" id="BQNB010009374">
    <property type="protein sequence ID" value="GJS62646.1"/>
    <property type="molecule type" value="Genomic_DNA"/>
</dbReference>
<sequence>MMTYFGHFKGVVRVSTQRSTLRSGYHQYEVREEDNSKIAFRTRYGHYEFQVMPFGLFQALLCYGPHVPSVANLIWNKFCKLFFMDDILIIQEQERDEEHLMIILGCCLKKEGVIQQESNLLKIGRLQDTNADSSVLVHQFWLYPKEVKILSYTATMIQRSGLGTVVDAKGKRRIEHETRRWLELGLSDYDCDMSLSHREGNVIVADTLSRKNGNHTLEFELCHDYRGQIRKEKLEPRTDGPMPHWQELVTCYLLDLVLGQGRKSGTMGLLVQPRYLKWKWDNITMDIVTKLPKSSHKESFGYMFRYEYGYIPQMTDKARDIQNLEDMLELGCTFEALYGRKCRSPVCWAEVGEVQLTGPEITY</sequence>
<comment type="caution">
    <text evidence="1">The sequence shown here is derived from an EMBL/GenBank/DDBJ whole genome shotgun (WGS) entry which is preliminary data.</text>
</comment>
<evidence type="ECO:0000313" key="2">
    <source>
        <dbReference type="Proteomes" id="UP001151760"/>
    </source>
</evidence>